<protein>
    <submittedName>
        <fullName evidence="1">Uncharacterized protein</fullName>
    </submittedName>
</protein>
<keyword evidence="2" id="KW-1185">Reference proteome</keyword>
<name>A0A9N9KVN3_9HELO</name>
<organism evidence="1 2">
    <name type="scientific">Hymenoscyphus fraxineus</name>
    <dbReference type="NCBI Taxonomy" id="746836"/>
    <lineage>
        <taxon>Eukaryota</taxon>
        <taxon>Fungi</taxon>
        <taxon>Dikarya</taxon>
        <taxon>Ascomycota</taxon>
        <taxon>Pezizomycotina</taxon>
        <taxon>Leotiomycetes</taxon>
        <taxon>Helotiales</taxon>
        <taxon>Helotiaceae</taxon>
        <taxon>Hymenoscyphus</taxon>
    </lineage>
</organism>
<dbReference type="AlphaFoldDB" id="A0A9N9KVN3"/>
<sequence>MSTTLLTLPKEIREKIISEAISVENNTSFKAWKEGKIFGASPETWVEEFGVMEWETNTALTLFQVNKQISREAMECFQRENTPISIVSFNMSEMGRALLMRNNFIEAFVRKMIPTKRISYSNDREPRAPPPSGLVMDLQFHDCHPTKWKTELPYDHSPMTYLRRTALTMMSARHLPLLVKLINSTFSSALSHNLYTAKGSNTSPKDPLYKISLDFNDTISREKAQQIAESLRGLREFRFQWKPFFERAPDPNDLWRNRVNLYDREIVITGLDPESAAALIASSNLPILKAGETLEEIYQFIETGDRLVEEGAYHQARAYYLLAVNTLRYDMIPHGNIPQWTLQRRTRYTVRELTQPFPHIHFRLPQHIGLTLHVWRKLARVALPCGLMDEHRRWWDAIGGAFASSDRGSAAQQTSVLREHLRDVVEHGEVEMVMEAFVGSKLHPFQGVEEVQREFRRLVEDSEFGDYEDYFVPEMFDEDEVEEDIYISCADFLLLD</sequence>
<evidence type="ECO:0000313" key="1">
    <source>
        <dbReference type="EMBL" id="CAG8952362.1"/>
    </source>
</evidence>
<comment type="caution">
    <text evidence="1">The sequence shown here is derived from an EMBL/GenBank/DDBJ whole genome shotgun (WGS) entry which is preliminary data.</text>
</comment>
<dbReference type="Proteomes" id="UP000696280">
    <property type="component" value="Unassembled WGS sequence"/>
</dbReference>
<accession>A0A9N9KVN3</accession>
<evidence type="ECO:0000313" key="2">
    <source>
        <dbReference type="Proteomes" id="UP000696280"/>
    </source>
</evidence>
<dbReference type="EMBL" id="CAJVRL010000045">
    <property type="protein sequence ID" value="CAG8952362.1"/>
    <property type="molecule type" value="Genomic_DNA"/>
</dbReference>
<dbReference type="OrthoDB" id="10305543at2759"/>
<reference evidence="1" key="1">
    <citation type="submission" date="2021-07" db="EMBL/GenBank/DDBJ databases">
        <authorList>
            <person name="Durling M."/>
        </authorList>
    </citation>
    <scope>NUCLEOTIDE SEQUENCE</scope>
</reference>
<gene>
    <name evidence="1" type="ORF">HYFRA_00001108</name>
</gene>
<proteinExistence type="predicted"/>